<accession>A0A183H638</accession>
<evidence type="ECO:0000313" key="1">
    <source>
        <dbReference type="EMBL" id="VDO34768.1"/>
    </source>
</evidence>
<reference evidence="1 2" key="2">
    <citation type="submission" date="2018-11" db="EMBL/GenBank/DDBJ databases">
        <authorList>
            <consortium name="Pathogen Informatics"/>
        </authorList>
    </citation>
    <scope>NUCLEOTIDE SEQUENCE [LARGE SCALE GENOMIC DNA]</scope>
</reference>
<reference evidence="3" key="1">
    <citation type="submission" date="2016-06" db="UniProtKB">
        <authorList>
            <consortium name="WormBaseParasite"/>
        </authorList>
    </citation>
    <scope>IDENTIFICATION</scope>
</reference>
<organism evidence="3">
    <name type="scientific">Onchocerca flexuosa</name>
    <dbReference type="NCBI Taxonomy" id="387005"/>
    <lineage>
        <taxon>Eukaryota</taxon>
        <taxon>Metazoa</taxon>
        <taxon>Ecdysozoa</taxon>
        <taxon>Nematoda</taxon>
        <taxon>Chromadorea</taxon>
        <taxon>Rhabditida</taxon>
        <taxon>Spirurina</taxon>
        <taxon>Spiruromorpha</taxon>
        <taxon>Filarioidea</taxon>
        <taxon>Onchocercidae</taxon>
        <taxon>Onchocerca</taxon>
    </lineage>
</organism>
<protein>
    <submittedName>
        <fullName evidence="3">Secreted protein</fullName>
    </submittedName>
</protein>
<evidence type="ECO:0000313" key="2">
    <source>
        <dbReference type="Proteomes" id="UP000267606"/>
    </source>
</evidence>
<name>A0A183H638_9BILA</name>
<dbReference type="AlphaFoldDB" id="A0A183H638"/>
<evidence type="ECO:0000313" key="3">
    <source>
        <dbReference type="WBParaSite" id="OFLC_0000294801-mRNA-1"/>
    </source>
</evidence>
<dbReference type="Proteomes" id="UP000267606">
    <property type="component" value="Unassembled WGS sequence"/>
</dbReference>
<keyword evidence="2" id="KW-1185">Reference proteome</keyword>
<dbReference type="WBParaSite" id="OFLC_0000294801-mRNA-1">
    <property type="protein sequence ID" value="OFLC_0000294801-mRNA-1"/>
    <property type="gene ID" value="OFLC_0000294801"/>
</dbReference>
<proteinExistence type="predicted"/>
<gene>
    <name evidence="1" type="ORF">OFLC_LOCUS2949</name>
</gene>
<dbReference type="EMBL" id="UZAJ01001837">
    <property type="protein sequence ID" value="VDO34768.1"/>
    <property type="molecule type" value="Genomic_DNA"/>
</dbReference>
<sequence length="131" mass="15035">MWFLPVIWGVIDLRSFIEYIPRPHSLRVHFEDTVPYSFCMSTYMHLPLLRLALFGCSFLRVSSQQLMASQLIVEASRNCVPSCSIAVHVLWSSVVIMDSVLSNSILLALALHRAIFRYNRHFTPTPSISEH</sequence>